<proteinExistence type="predicted"/>
<sequence length="73" mass="8701">MALLFIGNRGALCYKDKNMIKEKDKLTENEYAYADEMAFSRIRSHVMNEVEEEEEEKYEQLEFDFEEDLVAPI</sequence>
<accession>A0A381ZBS5</accession>
<gene>
    <name evidence="1" type="ORF">METZ01_LOCUS139514</name>
</gene>
<protein>
    <submittedName>
        <fullName evidence="1">Uncharacterized protein</fullName>
    </submittedName>
</protein>
<dbReference type="EMBL" id="UINC01020694">
    <property type="protein sequence ID" value="SVA86660.1"/>
    <property type="molecule type" value="Genomic_DNA"/>
</dbReference>
<name>A0A381ZBS5_9ZZZZ</name>
<reference evidence="1" key="1">
    <citation type="submission" date="2018-05" db="EMBL/GenBank/DDBJ databases">
        <authorList>
            <person name="Lanie J.A."/>
            <person name="Ng W.-L."/>
            <person name="Kazmierczak K.M."/>
            <person name="Andrzejewski T.M."/>
            <person name="Davidsen T.M."/>
            <person name="Wayne K.J."/>
            <person name="Tettelin H."/>
            <person name="Glass J.I."/>
            <person name="Rusch D."/>
            <person name="Podicherti R."/>
            <person name="Tsui H.-C.T."/>
            <person name="Winkler M.E."/>
        </authorList>
    </citation>
    <scope>NUCLEOTIDE SEQUENCE</scope>
</reference>
<evidence type="ECO:0000313" key="1">
    <source>
        <dbReference type="EMBL" id="SVA86660.1"/>
    </source>
</evidence>
<organism evidence="1">
    <name type="scientific">marine metagenome</name>
    <dbReference type="NCBI Taxonomy" id="408172"/>
    <lineage>
        <taxon>unclassified sequences</taxon>
        <taxon>metagenomes</taxon>
        <taxon>ecological metagenomes</taxon>
    </lineage>
</organism>
<dbReference type="AlphaFoldDB" id="A0A381ZBS5"/>